<sequence>MTSVGGNIWNSIRFYKAYLPPAEAERSMQYVVLALEEEDDMVLADSVNSSFAVSQAARSGTPPREEFTLSPHRSDEPPATQRNLDAHRVSSVGNNIEGITQKQLRFFFCKKEDVAPPQLKQMLGKVHYCFMLCARSLNGKPCNCHNAHLLNSSVWRLELSVFDFKEFYVSSGSYVHCVKTEQIIPTAGFLFAAGLLHEGVIEAAQPVVCRHNERCRHGSRCLFIHTDIRMEERTSVLASWPLKNLLKAQSCLPVFLSLLDELGLRTAGDVQQLSNNAFDAIVARSDPCWLFQWLNIALIRDIQTRHQLREVLATFPDIPTPVSLPASLTTVLSLIRLSFKEFYSMALHVKVQAACEQIRARFESDRNCNVVDLMREPEGSFILSVCPIIMSFRQTHAHASWRKNDPNRPVVTSLITYIDPDECHCQADTGQRAGSPALMSSGGHKRQEKYPRNTWCTCNRSYVIAVNYELSTPSGSRCSEQNALGKLASMGLPTSAIREVFVHGENRRAQTDPNPLFPCGVCENMLRRVTRDVYETYGGDVVLYMFDSTVNPKKLVYLPVNEISYRDGRSFSKFIADLREE</sequence>
<dbReference type="OrthoDB" id="270344at2759"/>
<dbReference type="InterPro" id="IPR016193">
    <property type="entry name" value="Cytidine_deaminase-like"/>
</dbReference>
<dbReference type="VEuPathDB" id="TriTrypDB:TRSC58_02095"/>
<feature type="compositionally biased region" description="Basic and acidic residues" evidence="1">
    <location>
        <begin position="63"/>
        <end position="76"/>
    </location>
</feature>
<organism evidence="2 3">
    <name type="scientific">Trypanosoma rangeli SC58</name>
    <dbReference type="NCBI Taxonomy" id="429131"/>
    <lineage>
        <taxon>Eukaryota</taxon>
        <taxon>Discoba</taxon>
        <taxon>Euglenozoa</taxon>
        <taxon>Kinetoplastea</taxon>
        <taxon>Metakinetoplastina</taxon>
        <taxon>Trypanosomatida</taxon>
        <taxon>Trypanosomatidae</taxon>
        <taxon>Trypanosoma</taxon>
        <taxon>Herpetosoma</taxon>
    </lineage>
</organism>
<proteinExistence type="predicted"/>
<dbReference type="Gene3D" id="3.40.140.10">
    <property type="entry name" value="Cytidine Deaminase, domain 2"/>
    <property type="match status" value="1"/>
</dbReference>
<protein>
    <submittedName>
        <fullName evidence="2">Uncharacterized protein</fullName>
    </submittedName>
</protein>
<keyword evidence="3" id="KW-1185">Reference proteome</keyword>
<comment type="caution">
    <text evidence="2">The sequence shown here is derived from an EMBL/GenBank/DDBJ whole genome shotgun (WGS) entry which is preliminary data.</text>
</comment>
<evidence type="ECO:0000313" key="2">
    <source>
        <dbReference type="EMBL" id="ESL10176.1"/>
    </source>
</evidence>
<feature type="region of interest" description="Disordered" evidence="1">
    <location>
        <begin position="54"/>
        <end position="85"/>
    </location>
</feature>
<dbReference type="EMBL" id="AUPL01002095">
    <property type="protein sequence ID" value="ESL10176.1"/>
    <property type="molecule type" value="Genomic_DNA"/>
</dbReference>
<accession>A0A061J7V9</accession>
<dbReference type="Proteomes" id="UP000031737">
    <property type="component" value="Unassembled WGS sequence"/>
</dbReference>
<name>A0A061J7V9_TRYRA</name>
<evidence type="ECO:0000313" key="3">
    <source>
        <dbReference type="Proteomes" id="UP000031737"/>
    </source>
</evidence>
<dbReference type="SUPFAM" id="SSF53927">
    <property type="entry name" value="Cytidine deaminase-like"/>
    <property type="match status" value="1"/>
</dbReference>
<gene>
    <name evidence="2" type="ORF">TRSC58_02095</name>
</gene>
<dbReference type="InterPro" id="IPR032723">
    <property type="entry name" value="Deaminase_LmjF365940"/>
</dbReference>
<dbReference type="GO" id="GO:0003824">
    <property type="term" value="F:catalytic activity"/>
    <property type="evidence" value="ECO:0007669"/>
    <property type="project" value="InterPro"/>
</dbReference>
<dbReference type="Pfam" id="PF14421">
    <property type="entry name" value="LmjF365940-deam"/>
    <property type="match status" value="2"/>
</dbReference>
<reference evidence="2" key="1">
    <citation type="submission" date="2013-07" db="EMBL/GenBank/DDBJ databases">
        <authorList>
            <person name="Stoco P.H."/>
            <person name="Wagner G."/>
            <person name="Gerber A."/>
            <person name="Zaha A."/>
            <person name="Thompson C."/>
            <person name="Bartholomeu D.C."/>
            <person name="Luckemeyer D.D."/>
            <person name="Bahia D."/>
            <person name="Loreto E."/>
            <person name="Prestes E.B."/>
            <person name="Lima F.M."/>
            <person name="Rodrigues-Luiz G."/>
            <person name="Vallejo G.A."/>
            <person name="Filho J.F."/>
            <person name="Monteiro K.M."/>
            <person name="Tyler K.M."/>
            <person name="de Almeida L.G."/>
            <person name="Ortiz M.F."/>
            <person name="Siervo M.A."/>
            <person name="de Moraes M.H."/>
            <person name="Cunha O.L."/>
            <person name="Mendonca-Neto R."/>
            <person name="Silva R."/>
            <person name="Teixeira S.M."/>
            <person name="Murta S.M."/>
            <person name="Sincero T.C."/>
            <person name="Mendes T.A."/>
            <person name="Urmenyi T.P."/>
            <person name="Silva V.G."/>
            <person name="da Rocha W.D."/>
            <person name="Andersson B."/>
            <person name="Romanha A.J."/>
            <person name="Steindel M."/>
            <person name="de Vasconcelos A.T."/>
            <person name="Grisard E.C."/>
        </authorList>
    </citation>
    <scope>NUCLEOTIDE SEQUENCE [LARGE SCALE GENOMIC DNA]</scope>
    <source>
        <strain evidence="2">SC58</strain>
    </source>
</reference>
<dbReference type="AlphaFoldDB" id="A0A061J7V9"/>
<evidence type="ECO:0000256" key="1">
    <source>
        <dbReference type="SAM" id="MobiDB-lite"/>
    </source>
</evidence>